<dbReference type="Proteomes" id="UP000663937">
    <property type="component" value="Chromosome"/>
</dbReference>
<dbReference type="EMBL" id="CP071868">
    <property type="protein sequence ID" value="QTE30066.1"/>
    <property type="molecule type" value="Genomic_DNA"/>
</dbReference>
<proteinExistence type="predicted"/>
<dbReference type="RefSeq" id="WP_227424382.1">
    <property type="nucleotide sequence ID" value="NZ_CP071868.1"/>
</dbReference>
<organism evidence="1 2">
    <name type="scientific">Pengzhenrongella sicca</name>
    <dbReference type="NCBI Taxonomy" id="2819238"/>
    <lineage>
        <taxon>Bacteria</taxon>
        <taxon>Bacillati</taxon>
        <taxon>Actinomycetota</taxon>
        <taxon>Actinomycetes</taxon>
        <taxon>Micrococcales</taxon>
        <taxon>Pengzhenrongella</taxon>
    </lineage>
</organism>
<protein>
    <submittedName>
        <fullName evidence="1">Uncharacterized protein</fullName>
    </submittedName>
</protein>
<dbReference type="AlphaFoldDB" id="A0A8A4ZHR5"/>
<dbReference type="KEGG" id="psic:J4E96_03315"/>
<sequence length="480" mass="50845">MSGPAAAPATYGDLILKASLSIQAGVSSMQNLGFEDRGHAQAVIGDFQQLLRALLEHTWALLDLRRVDGIASTPTPDPRERSAVRLTDVVHDYLEPRAPSIPNPSTLSSSQWLVAARSVRAAGDLMATHADVDGLARTPDLDAVLRHPATRQAGLAQVGDMIATLVSGEDYLALRAAQAGLPWGEVRTHLPGMSEIRAHARDVAGTGSLPAWALLDDLTVARPPVRTGDPAGQIRDRMLRLRLRAWQDAASPHPSTGTLETFAVVGIAVHAHALAFHGVLPGKTISADRLTRTLVEVTARGRAWQEVYRGLRGLKSAEPADPAVTEGLAAVDGVLRAVAPLRGRQPDLAVGERRDVGQAIVGATAMMADIARWNRTAFTRMARAEQVYVRADALPGAAVRNSDVLAGAKLTGRCVIAAPEAVDTVASLYGRAAPPRNSALIGASGLTLRAEPLRAEPLRAEPLWAPATSAHPARDPIERT</sequence>
<name>A0A8A4ZHR5_9MICO</name>
<evidence type="ECO:0000313" key="1">
    <source>
        <dbReference type="EMBL" id="QTE30066.1"/>
    </source>
</evidence>
<accession>A0A8A4ZHR5</accession>
<evidence type="ECO:0000313" key="2">
    <source>
        <dbReference type="Proteomes" id="UP000663937"/>
    </source>
</evidence>
<reference evidence="1" key="1">
    <citation type="submission" date="2021-03" db="EMBL/GenBank/DDBJ databases">
        <title>Pengzhenrongella sicca gen. nov., sp. nov., a new member of suborder Micrococcineae isolated from High-Arctic tundra soil.</title>
        <authorList>
            <person name="Peng F."/>
        </authorList>
    </citation>
    <scope>NUCLEOTIDE SEQUENCE</scope>
    <source>
        <strain evidence="1">LRZ-2</strain>
    </source>
</reference>
<keyword evidence="2" id="KW-1185">Reference proteome</keyword>
<gene>
    <name evidence="1" type="ORF">J4E96_03315</name>
</gene>